<gene>
    <name evidence="1" type="ORF">BWQ96_09125</name>
</gene>
<keyword evidence="2" id="KW-1185">Reference proteome</keyword>
<dbReference type="Proteomes" id="UP000247409">
    <property type="component" value="Unassembled WGS sequence"/>
</dbReference>
<proteinExistence type="predicted"/>
<comment type="caution">
    <text evidence="1">The sequence shown here is derived from an EMBL/GenBank/DDBJ whole genome shotgun (WGS) entry which is preliminary data.</text>
</comment>
<sequence>MRRDFEYIDKYLADEGGSNNFDLTLFDLEQTMNDMGSNRARIIVLNMLLYFTIGRLTMKKLEDEGMQKLHDMAGTAIKDLYNPSVPNSRFTSPIEAVARSAVEARSVGILKETCGYFPPDDKYFVEESQ</sequence>
<evidence type="ECO:0000313" key="2">
    <source>
        <dbReference type="Proteomes" id="UP000247409"/>
    </source>
</evidence>
<reference evidence="1 2" key="1">
    <citation type="journal article" date="2018" name="Mol. Biol. Evol.">
        <title>Analysis of the draft genome of the red seaweed Gracilariopsis chorda provides insights into genome size evolution in Rhodophyta.</title>
        <authorList>
            <person name="Lee J."/>
            <person name="Yang E.C."/>
            <person name="Graf L."/>
            <person name="Yang J.H."/>
            <person name="Qiu H."/>
            <person name="Zel Zion U."/>
            <person name="Chan C.X."/>
            <person name="Stephens T.G."/>
            <person name="Weber A.P.M."/>
            <person name="Boo G.H."/>
            <person name="Boo S.M."/>
            <person name="Kim K.M."/>
            <person name="Shin Y."/>
            <person name="Jung M."/>
            <person name="Lee S.J."/>
            <person name="Yim H.S."/>
            <person name="Lee J.H."/>
            <person name="Bhattacharya D."/>
            <person name="Yoon H.S."/>
        </authorList>
    </citation>
    <scope>NUCLEOTIDE SEQUENCE [LARGE SCALE GENOMIC DNA]</scope>
    <source>
        <strain evidence="1 2">SKKU-2015</strain>
        <tissue evidence="1">Whole body</tissue>
    </source>
</reference>
<dbReference type="EMBL" id="NBIV01000232">
    <property type="protein sequence ID" value="PXF41158.1"/>
    <property type="molecule type" value="Genomic_DNA"/>
</dbReference>
<evidence type="ECO:0000313" key="1">
    <source>
        <dbReference type="EMBL" id="PXF41158.1"/>
    </source>
</evidence>
<protein>
    <submittedName>
        <fullName evidence="1">Uncharacterized protein</fullName>
    </submittedName>
</protein>
<accession>A0A2V3IGJ5</accession>
<organism evidence="1 2">
    <name type="scientific">Gracilariopsis chorda</name>
    <dbReference type="NCBI Taxonomy" id="448386"/>
    <lineage>
        <taxon>Eukaryota</taxon>
        <taxon>Rhodophyta</taxon>
        <taxon>Florideophyceae</taxon>
        <taxon>Rhodymeniophycidae</taxon>
        <taxon>Gracilariales</taxon>
        <taxon>Gracilariaceae</taxon>
        <taxon>Gracilariopsis</taxon>
    </lineage>
</organism>
<name>A0A2V3IGJ5_9FLOR</name>
<dbReference type="AlphaFoldDB" id="A0A2V3IGJ5"/>